<evidence type="ECO:0000313" key="1">
    <source>
        <dbReference type="EMBL" id="RIM91415.1"/>
    </source>
</evidence>
<dbReference type="InterPro" id="IPR009229">
    <property type="entry name" value="AgrD"/>
</dbReference>
<evidence type="ECO:0000313" key="2">
    <source>
        <dbReference type="Proteomes" id="UP000285579"/>
    </source>
</evidence>
<protein>
    <submittedName>
        <fullName evidence="1">Cyclic lactone autoinducer peptide</fullName>
    </submittedName>
</protein>
<gene>
    <name evidence="1" type="ORF">BU104_11450</name>
</gene>
<dbReference type="Pfam" id="PF05931">
    <property type="entry name" value="AgrD"/>
    <property type="match status" value="1"/>
</dbReference>
<dbReference type="NCBIfam" id="TIGR04223">
    <property type="entry name" value="quorum_AgrD"/>
    <property type="match status" value="1"/>
</dbReference>
<reference evidence="1 2" key="1">
    <citation type="journal article" date="2016" name="Front. Microbiol.">
        <title>Comprehensive Phylogenetic Analysis of Bovine Non-aureus Staphylococci Species Based on Whole-Genome Sequencing.</title>
        <authorList>
            <person name="Naushad S."/>
            <person name="Barkema H.W."/>
            <person name="Luby C."/>
            <person name="Condas L.A."/>
            <person name="Nobrega D.B."/>
            <person name="Carson D.A."/>
            <person name="De Buck J."/>
        </authorList>
    </citation>
    <scope>NUCLEOTIDE SEQUENCE [LARGE SCALE GENOMIC DNA]</scope>
    <source>
        <strain evidence="1 2">SNUC 1349</strain>
    </source>
</reference>
<dbReference type="SMART" id="SM00794">
    <property type="entry name" value="AgrD"/>
    <property type="match status" value="1"/>
</dbReference>
<organism evidence="1 2">
    <name type="scientific">Staphylococcus xylosus</name>
    <dbReference type="NCBI Taxonomy" id="1288"/>
    <lineage>
        <taxon>Bacteria</taxon>
        <taxon>Bacillati</taxon>
        <taxon>Bacillota</taxon>
        <taxon>Bacilli</taxon>
        <taxon>Bacillales</taxon>
        <taxon>Staphylococcaceae</taxon>
        <taxon>Staphylococcus</taxon>
    </lineage>
</organism>
<dbReference type="RefSeq" id="WP_101105476.1">
    <property type="nucleotide sequence ID" value="NZ_PIZO01000007.1"/>
</dbReference>
<sequence>MNVIKSISKSISNYFAKVFASIGSISTVNPCFGFTDESEIPKELTDLYE</sequence>
<proteinExistence type="predicted"/>
<name>A0AAQ0RWT8_STAXY</name>
<dbReference type="EMBL" id="QXUI01000008">
    <property type="protein sequence ID" value="RIM91415.1"/>
    <property type="molecule type" value="Genomic_DNA"/>
</dbReference>
<dbReference type="AlphaFoldDB" id="A0AAQ0RWT8"/>
<comment type="caution">
    <text evidence="1">The sequence shown here is derived from an EMBL/GenBank/DDBJ whole genome shotgun (WGS) entry which is preliminary data.</text>
</comment>
<accession>A0AAQ0RWT8</accession>
<dbReference type="Proteomes" id="UP000285579">
    <property type="component" value="Unassembled WGS sequence"/>
</dbReference>